<proteinExistence type="predicted"/>
<dbReference type="RefSeq" id="WP_069480530.1">
    <property type="nucleotide sequence ID" value="NZ_KV766182.1"/>
</dbReference>
<evidence type="ECO:0000313" key="2">
    <source>
        <dbReference type="EMBL" id="ODV55444.1"/>
    </source>
</evidence>
<protein>
    <recommendedName>
        <fullName evidence="1">YopX protein domain-containing protein</fullName>
    </recommendedName>
</protein>
<dbReference type="Gene3D" id="2.30.30.290">
    <property type="entry name" value="YopX-like domains"/>
    <property type="match status" value="1"/>
</dbReference>
<dbReference type="Pfam" id="PF09643">
    <property type="entry name" value="YopX"/>
    <property type="match status" value="1"/>
</dbReference>
<dbReference type="InterPro" id="IPR010024">
    <property type="entry name" value="CHP16711"/>
</dbReference>
<dbReference type="NCBIfam" id="TIGR01671">
    <property type="entry name" value="phage_TIGR01671"/>
    <property type="match status" value="1"/>
</dbReference>
<dbReference type="EMBL" id="MECQ01000001">
    <property type="protein sequence ID" value="ODV55444.1"/>
    <property type="molecule type" value="Genomic_DNA"/>
</dbReference>
<name>A0A1E4R4Q3_9BACI</name>
<dbReference type="SUPFAM" id="SSF159006">
    <property type="entry name" value="YopX-like"/>
    <property type="match status" value="1"/>
</dbReference>
<dbReference type="AlphaFoldDB" id="A0A1E4R4Q3"/>
<organism evidence="2">
    <name type="scientific">Lysinibacillus fusiformis</name>
    <dbReference type="NCBI Taxonomy" id="28031"/>
    <lineage>
        <taxon>Bacteria</taxon>
        <taxon>Bacillati</taxon>
        <taxon>Bacillota</taxon>
        <taxon>Bacilli</taxon>
        <taxon>Bacillales</taxon>
        <taxon>Bacillaceae</taxon>
        <taxon>Lysinibacillus</taxon>
    </lineage>
</organism>
<sequence length="156" mass="17957">MSREIKFRAWDELEKRMWTLDDAGEDSGDGSIQYFSENGSLEFGRLEYYDTGLGVNSHFEKFPLMQYTGLKDKDGKEIYEGDIIRFTNGIDEVYEEVGTVVFDLEECGYKAQYTDDGVTHCIYLINPKVFADKYTEITYEIIGNIYENPELLEGAA</sequence>
<comment type="caution">
    <text evidence="2">The sequence shown here is derived from an EMBL/GenBank/DDBJ whole genome shotgun (WGS) entry which is preliminary data.</text>
</comment>
<gene>
    <name evidence="2" type="ORF">BG258_05770</name>
</gene>
<evidence type="ECO:0000259" key="1">
    <source>
        <dbReference type="Pfam" id="PF09643"/>
    </source>
</evidence>
<dbReference type="InterPro" id="IPR019096">
    <property type="entry name" value="YopX_protein"/>
</dbReference>
<dbReference type="InterPro" id="IPR023385">
    <property type="entry name" value="YopX-like_C"/>
</dbReference>
<reference evidence="2" key="1">
    <citation type="submission" date="2016-09" db="EMBL/GenBank/DDBJ databases">
        <title>Draft genome sequence of the soil isolate, Lysinibacillus fusiformis M5, a potential hypoxanthine producer.</title>
        <authorList>
            <person name="Gallegos-Monterrosa R."/>
            <person name="Maroti G."/>
            <person name="Balint B."/>
            <person name="Kovacs A.T."/>
        </authorList>
    </citation>
    <scope>NUCLEOTIDE SEQUENCE [LARGE SCALE GENOMIC DNA]</scope>
    <source>
        <strain evidence="2">M5</strain>
    </source>
</reference>
<dbReference type="OrthoDB" id="1809393at2"/>
<accession>A0A1E4R4Q3</accession>
<feature type="domain" description="YopX protein" evidence="1">
    <location>
        <begin position="6"/>
        <end position="153"/>
    </location>
</feature>
<dbReference type="Proteomes" id="UP000094784">
    <property type="component" value="Unassembled WGS sequence"/>
</dbReference>